<dbReference type="Gene3D" id="1.20.5.1160">
    <property type="entry name" value="Vasodilator-stimulated phosphoprotein"/>
    <property type="match status" value="1"/>
</dbReference>
<proteinExistence type="inferred from homology"/>
<keyword evidence="7" id="KW-1185">Reference proteome</keyword>
<dbReference type="Proteomes" id="UP001158576">
    <property type="component" value="Chromosome 1"/>
</dbReference>
<dbReference type="PROSITE" id="PS51842">
    <property type="entry name" value="IF_ROD_2"/>
    <property type="match status" value="1"/>
</dbReference>
<dbReference type="InterPro" id="IPR018039">
    <property type="entry name" value="IF_conserved"/>
</dbReference>
<dbReference type="PANTHER" id="PTHR45652">
    <property type="entry name" value="GLIAL FIBRILLARY ACIDIC PROTEIN"/>
    <property type="match status" value="1"/>
</dbReference>
<sequence length="429" mass="49761">MPVINNSQRDKRASSYRRAFGGQTSFSAGKGGGDIATMSHDDIQLMYAAGRQINEKETMGNLNNRFANYIEKVRYLEEQNKILELKIKQASKRQSEIEKNEEKGDEIKSFRINIDDITMIKVRLQVERDNLKGDAVELTRKLEDENALRNDLDDELQRLRKDVDDATMVRVDLERKIETLREELEYNRKVHSEEIEDLKEQIASQGINVEVDGITPDMNEILRDIRNEYEQIAIKNRDEAEEWYKKKCEELEEKSRNTQTELEKVNMEINEYRKQVTQLEMELESLRGTNDYLERNLADTEKRSEIEINSYQQRVNRLQAELDRSTADMKKHLAEYKNLMNVKQSLEKEIDTYRNLLEGEEGRLSTLGSGTDDNESDSSESQKVEVKKHRVVIKTKDAGKAEAKEESSSSEEETSSDDDDSSSDDDSSE</sequence>
<reference evidence="6 7" key="1">
    <citation type="submission" date="2021-04" db="EMBL/GenBank/DDBJ databases">
        <authorList>
            <person name="Bliznina A."/>
        </authorList>
    </citation>
    <scope>NUCLEOTIDE SEQUENCE [LARGE SCALE GENOMIC DNA]</scope>
</reference>
<feature type="compositionally biased region" description="Basic and acidic residues" evidence="4">
    <location>
        <begin position="394"/>
        <end position="407"/>
    </location>
</feature>
<name>A0ABN7SMM5_OIKDI</name>
<evidence type="ECO:0000256" key="4">
    <source>
        <dbReference type="SAM" id="MobiDB-lite"/>
    </source>
</evidence>
<feature type="region of interest" description="Disordered" evidence="4">
    <location>
        <begin position="361"/>
        <end position="429"/>
    </location>
</feature>
<dbReference type="EMBL" id="OU015566">
    <property type="protein sequence ID" value="CAG5102003.1"/>
    <property type="molecule type" value="Genomic_DNA"/>
</dbReference>
<evidence type="ECO:0000313" key="7">
    <source>
        <dbReference type="Proteomes" id="UP001158576"/>
    </source>
</evidence>
<dbReference type="Pfam" id="PF00038">
    <property type="entry name" value="Filament"/>
    <property type="match status" value="1"/>
</dbReference>
<feature type="compositionally biased region" description="Acidic residues" evidence="4">
    <location>
        <begin position="408"/>
        <end position="429"/>
    </location>
</feature>
<feature type="domain" description="IF rod" evidence="5">
    <location>
        <begin position="55"/>
        <end position="364"/>
    </location>
</feature>
<organism evidence="6 7">
    <name type="scientific">Oikopleura dioica</name>
    <name type="common">Tunicate</name>
    <dbReference type="NCBI Taxonomy" id="34765"/>
    <lineage>
        <taxon>Eukaryota</taxon>
        <taxon>Metazoa</taxon>
        <taxon>Chordata</taxon>
        <taxon>Tunicata</taxon>
        <taxon>Appendicularia</taxon>
        <taxon>Copelata</taxon>
        <taxon>Oikopleuridae</taxon>
        <taxon>Oikopleura</taxon>
    </lineage>
</organism>
<accession>A0ABN7SMM5</accession>
<feature type="region of interest" description="Disordered" evidence="4">
    <location>
        <begin position="1"/>
        <end position="23"/>
    </location>
</feature>
<keyword evidence="1 3" id="KW-0403">Intermediate filament</keyword>
<dbReference type="PANTHER" id="PTHR45652:SF21">
    <property type="entry name" value="ZINC FINGER CCCH DOMAIN-CONTAINING PROTEIN 13-LIKE ISOFORM X1"/>
    <property type="match status" value="1"/>
</dbReference>
<dbReference type="Gene3D" id="1.20.5.170">
    <property type="match status" value="1"/>
</dbReference>
<evidence type="ECO:0000259" key="5">
    <source>
        <dbReference type="PROSITE" id="PS51842"/>
    </source>
</evidence>
<evidence type="ECO:0000313" key="6">
    <source>
        <dbReference type="EMBL" id="CAG5102003.1"/>
    </source>
</evidence>
<dbReference type="PROSITE" id="PS00226">
    <property type="entry name" value="IF_ROD_1"/>
    <property type="match status" value="1"/>
</dbReference>
<evidence type="ECO:0000256" key="2">
    <source>
        <dbReference type="ARBA" id="ARBA00023054"/>
    </source>
</evidence>
<protein>
    <submittedName>
        <fullName evidence="6">Oidioi.mRNA.OKI2018_I69.chr1.g97.t1.cds</fullName>
    </submittedName>
</protein>
<dbReference type="SMART" id="SM01391">
    <property type="entry name" value="Filament"/>
    <property type="match status" value="1"/>
</dbReference>
<keyword evidence="2" id="KW-0175">Coiled coil</keyword>
<evidence type="ECO:0000256" key="3">
    <source>
        <dbReference type="RuleBase" id="RU000685"/>
    </source>
</evidence>
<dbReference type="InterPro" id="IPR050405">
    <property type="entry name" value="Intermediate_filament"/>
</dbReference>
<comment type="similarity">
    <text evidence="3">Belongs to the intermediate filament family.</text>
</comment>
<dbReference type="Gene3D" id="1.20.5.500">
    <property type="entry name" value="Single helix bin"/>
    <property type="match status" value="1"/>
</dbReference>
<dbReference type="SUPFAM" id="SSF64593">
    <property type="entry name" value="Intermediate filament protein, coiled coil region"/>
    <property type="match status" value="2"/>
</dbReference>
<gene>
    <name evidence="6" type="ORF">OKIOD_LOCUS8862</name>
</gene>
<evidence type="ECO:0000256" key="1">
    <source>
        <dbReference type="ARBA" id="ARBA00022754"/>
    </source>
</evidence>
<dbReference type="InterPro" id="IPR039008">
    <property type="entry name" value="IF_rod_dom"/>
</dbReference>